<evidence type="ECO:0000313" key="1">
    <source>
        <dbReference type="EMBL" id="CAG8687337.1"/>
    </source>
</evidence>
<accession>A0A9N9EQD8</accession>
<name>A0A9N9EQD8_9GLOM</name>
<comment type="caution">
    <text evidence="1">The sequence shown here is derived from an EMBL/GenBank/DDBJ whole genome shotgun (WGS) entry which is preliminary data.</text>
</comment>
<gene>
    <name evidence="1" type="ORF">AGERDE_LOCUS12977</name>
</gene>
<evidence type="ECO:0000313" key="2">
    <source>
        <dbReference type="Proteomes" id="UP000789831"/>
    </source>
</evidence>
<dbReference type="AlphaFoldDB" id="A0A9N9EQD8"/>
<dbReference type="EMBL" id="CAJVPL010012891">
    <property type="protein sequence ID" value="CAG8687337.1"/>
    <property type="molecule type" value="Genomic_DNA"/>
</dbReference>
<reference evidence="1" key="1">
    <citation type="submission" date="2021-06" db="EMBL/GenBank/DDBJ databases">
        <authorList>
            <person name="Kallberg Y."/>
            <person name="Tangrot J."/>
            <person name="Rosling A."/>
        </authorList>
    </citation>
    <scope>NUCLEOTIDE SEQUENCE</scope>
    <source>
        <strain evidence="1">MT106</strain>
    </source>
</reference>
<organism evidence="1 2">
    <name type="scientific">Ambispora gerdemannii</name>
    <dbReference type="NCBI Taxonomy" id="144530"/>
    <lineage>
        <taxon>Eukaryota</taxon>
        <taxon>Fungi</taxon>
        <taxon>Fungi incertae sedis</taxon>
        <taxon>Mucoromycota</taxon>
        <taxon>Glomeromycotina</taxon>
        <taxon>Glomeromycetes</taxon>
        <taxon>Archaeosporales</taxon>
        <taxon>Ambisporaceae</taxon>
        <taxon>Ambispora</taxon>
    </lineage>
</organism>
<sequence length="51" mass="5638">MLILQTRSSREFALASTVNPKGSPSSSAKGFVSSRSSNNWVFWYYNGSGYN</sequence>
<dbReference type="Proteomes" id="UP000789831">
    <property type="component" value="Unassembled WGS sequence"/>
</dbReference>
<feature type="non-terminal residue" evidence="1">
    <location>
        <position position="51"/>
    </location>
</feature>
<protein>
    <submittedName>
        <fullName evidence="1">3824_t:CDS:1</fullName>
    </submittedName>
</protein>
<keyword evidence="2" id="KW-1185">Reference proteome</keyword>
<proteinExistence type="predicted"/>